<dbReference type="RefSeq" id="WP_274354557.1">
    <property type="nucleotide sequence ID" value="NZ_JAQZSM010000077.1"/>
</dbReference>
<comment type="caution">
    <text evidence="3">The sequence shown here is derived from an EMBL/GenBank/DDBJ whole genome shotgun (WGS) entry which is preliminary data.</text>
</comment>
<dbReference type="SUPFAM" id="SSF50044">
    <property type="entry name" value="SH3-domain"/>
    <property type="match status" value="2"/>
</dbReference>
<gene>
    <name evidence="3" type="ORF">PUT78_23030</name>
</gene>
<feature type="domain" description="SH3" evidence="2">
    <location>
        <begin position="1"/>
        <end position="61"/>
    </location>
</feature>
<sequence>MIFKVKEDWHATYVNPIRFEAGEALYLTGRQDNWDGHMWLWAKAANGLEGWIPDTIVSKTNAGFVAIEDYTAAELTCRTGQVVRGEKETHGWVFCRLQDGSAGWIPRKNLTSEVG</sequence>
<organism evidence="3 4">
    <name type="scientific">Roseinatronobacter alkalisoli</name>
    <dbReference type="NCBI Taxonomy" id="3028235"/>
    <lineage>
        <taxon>Bacteria</taxon>
        <taxon>Pseudomonadati</taxon>
        <taxon>Pseudomonadota</taxon>
        <taxon>Alphaproteobacteria</taxon>
        <taxon>Rhodobacterales</taxon>
        <taxon>Paracoccaceae</taxon>
        <taxon>Roseinatronobacter</taxon>
    </lineage>
</organism>
<evidence type="ECO:0000256" key="1">
    <source>
        <dbReference type="ARBA" id="ARBA00022443"/>
    </source>
</evidence>
<dbReference type="Proteomes" id="UP001431784">
    <property type="component" value="Unassembled WGS sequence"/>
</dbReference>
<dbReference type="PIRSF" id="PIRSF034961">
    <property type="entry name" value="UCP034961_SH3_2"/>
    <property type="match status" value="1"/>
</dbReference>
<dbReference type="InterPro" id="IPR036028">
    <property type="entry name" value="SH3-like_dom_sf"/>
</dbReference>
<keyword evidence="1" id="KW-0728">SH3 domain</keyword>
<dbReference type="InterPro" id="IPR014593">
    <property type="entry name" value="UCP034961_SH3_2"/>
</dbReference>
<evidence type="ECO:0000313" key="3">
    <source>
        <dbReference type="EMBL" id="MDD7973904.1"/>
    </source>
</evidence>
<evidence type="ECO:0000313" key="4">
    <source>
        <dbReference type="Proteomes" id="UP001431784"/>
    </source>
</evidence>
<dbReference type="CDD" id="cd00174">
    <property type="entry name" value="SH3"/>
    <property type="match status" value="1"/>
</dbReference>
<proteinExistence type="predicted"/>
<name>A0ABT5TFK5_9RHOB</name>
<dbReference type="Gene3D" id="2.30.30.40">
    <property type="entry name" value="SH3 Domains"/>
    <property type="match status" value="2"/>
</dbReference>
<dbReference type="EMBL" id="JAQZSM010000077">
    <property type="protein sequence ID" value="MDD7973904.1"/>
    <property type="molecule type" value="Genomic_DNA"/>
</dbReference>
<feature type="domain" description="SH3" evidence="2">
    <location>
        <begin position="62"/>
        <end position="115"/>
    </location>
</feature>
<dbReference type="SMART" id="SM00326">
    <property type="entry name" value="SH3"/>
    <property type="match status" value="2"/>
</dbReference>
<keyword evidence="4" id="KW-1185">Reference proteome</keyword>
<dbReference type="InterPro" id="IPR001452">
    <property type="entry name" value="SH3_domain"/>
</dbReference>
<evidence type="ECO:0000259" key="2">
    <source>
        <dbReference type="SMART" id="SM00326"/>
    </source>
</evidence>
<dbReference type="Pfam" id="PF07653">
    <property type="entry name" value="SH3_2"/>
    <property type="match status" value="2"/>
</dbReference>
<accession>A0ABT5TFK5</accession>
<protein>
    <submittedName>
        <fullName evidence="3">SH3 domain-containing protein</fullName>
    </submittedName>
</protein>
<reference evidence="3" key="1">
    <citation type="submission" date="2023-02" db="EMBL/GenBank/DDBJ databases">
        <title>Description of Roseinatronobacter alkalisoli sp. nov., an alkaliphilic bacerium isolated from soda soil.</title>
        <authorList>
            <person name="Wei W."/>
        </authorList>
    </citation>
    <scope>NUCLEOTIDE SEQUENCE</scope>
    <source>
        <strain evidence="3">HJB301</strain>
    </source>
</reference>